<evidence type="ECO:0000313" key="1">
    <source>
        <dbReference type="EMBL" id="KAG8010089.1"/>
    </source>
</evidence>
<protein>
    <submittedName>
        <fullName evidence="1">Uncharacterized protein</fullName>
    </submittedName>
</protein>
<keyword evidence="2" id="KW-1185">Reference proteome</keyword>
<organism evidence="1 2">
    <name type="scientific">Nibea albiflora</name>
    <name type="common">Yellow drum</name>
    <name type="synonym">Corvina albiflora</name>
    <dbReference type="NCBI Taxonomy" id="240163"/>
    <lineage>
        <taxon>Eukaryota</taxon>
        <taxon>Metazoa</taxon>
        <taxon>Chordata</taxon>
        <taxon>Craniata</taxon>
        <taxon>Vertebrata</taxon>
        <taxon>Euteleostomi</taxon>
        <taxon>Actinopterygii</taxon>
        <taxon>Neopterygii</taxon>
        <taxon>Teleostei</taxon>
        <taxon>Neoteleostei</taxon>
        <taxon>Acanthomorphata</taxon>
        <taxon>Eupercaria</taxon>
        <taxon>Sciaenidae</taxon>
        <taxon>Nibea</taxon>
    </lineage>
</organism>
<evidence type="ECO:0000313" key="2">
    <source>
        <dbReference type="Proteomes" id="UP000805704"/>
    </source>
</evidence>
<proteinExistence type="predicted"/>
<comment type="caution">
    <text evidence="1">The sequence shown here is derived from an EMBL/GenBank/DDBJ whole genome shotgun (WGS) entry which is preliminary data.</text>
</comment>
<dbReference type="Proteomes" id="UP000805704">
    <property type="component" value="Chromosome 16"/>
</dbReference>
<accession>A0ACB7F7B1</accession>
<gene>
    <name evidence="1" type="ORF">GBF38_014259</name>
</gene>
<sequence length="170" mass="18061">MEATLTFRHRSPPISGNATSGLVMPRVTATSMRGQMGCDVISMCPPSAAPTHPHIPNPVPEYSRADQTGPSGTRWIGMDSFREGGGGECVCAGLSCPCVDAWTLMSAHRLRLWSAKLGFEVWDRVSVPAAAGTDSQGRSGKVATKPPPKGLRDTEIGHDPDYSMLLANVL</sequence>
<dbReference type="EMBL" id="CM024804">
    <property type="protein sequence ID" value="KAG8010089.1"/>
    <property type="molecule type" value="Genomic_DNA"/>
</dbReference>
<reference evidence="1" key="1">
    <citation type="submission" date="2020-04" db="EMBL/GenBank/DDBJ databases">
        <title>A chromosome-scale assembly and high-density genetic map of the yellow drum (Nibea albiflora) genome.</title>
        <authorList>
            <person name="Xu D."/>
            <person name="Zhang W."/>
            <person name="Chen R."/>
            <person name="Tan P."/>
            <person name="Wang L."/>
            <person name="Song H."/>
            <person name="Tian L."/>
            <person name="Zhu Q."/>
            <person name="Wang B."/>
        </authorList>
    </citation>
    <scope>NUCLEOTIDE SEQUENCE</scope>
    <source>
        <strain evidence="1">ZJHYS-2018</strain>
    </source>
</reference>
<name>A0ACB7F7B1_NIBAL</name>